<comment type="function">
    <text evidence="10">Part of the binding-protein-dependent transport system for phosphate; probably responsible for the translocation of the substrate across the membrane.</text>
</comment>
<feature type="transmembrane region" description="Helical" evidence="9">
    <location>
        <begin position="222"/>
        <end position="244"/>
    </location>
</feature>
<accession>A0A519BGM1</accession>
<evidence type="ECO:0000256" key="2">
    <source>
        <dbReference type="ARBA" id="ARBA00007069"/>
    </source>
</evidence>
<dbReference type="NCBIfam" id="TIGR02138">
    <property type="entry name" value="phosphate_pstC"/>
    <property type="match status" value="1"/>
</dbReference>
<dbReference type="InterPro" id="IPR000515">
    <property type="entry name" value="MetI-like"/>
</dbReference>
<evidence type="ECO:0000256" key="8">
    <source>
        <dbReference type="ARBA" id="ARBA00023136"/>
    </source>
</evidence>
<dbReference type="PROSITE" id="PS50928">
    <property type="entry name" value="ABC_TM1"/>
    <property type="match status" value="1"/>
</dbReference>
<feature type="transmembrane region" description="Helical" evidence="9">
    <location>
        <begin position="256"/>
        <end position="278"/>
    </location>
</feature>
<dbReference type="InterPro" id="IPR035906">
    <property type="entry name" value="MetI-like_sf"/>
</dbReference>
<evidence type="ECO:0000259" key="11">
    <source>
        <dbReference type="PROSITE" id="PS50928"/>
    </source>
</evidence>
<dbReference type="GO" id="GO:0005886">
    <property type="term" value="C:plasma membrane"/>
    <property type="evidence" value="ECO:0007669"/>
    <property type="project" value="UniProtKB-SubCell"/>
</dbReference>
<gene>
    <name evidence="12" type="primary">pstC</name>
    <name evidence="12" type="ORF">EVJ46_05160</name>
</gene>
<dbReference type="Proteomes" id="UP000316562">
    <property type="component" value="Unassembled WGS sequence"/>
</dbReference>
<dbReference type="AlphaFoldDB" id="A0A519BGM1"/>
<feature type="domain" description="ABC transmembrane type-1" evidence="11">
    <location>
        <begin position="73"/>
        <end position="300"/>
    </location>
</feature>
<dbReference type="GO" id="GO:0006817">
    <property type="term" value="P:phosphate ion transport"/>
    <property type="evidence" value="ECO:0007669"/>
    <property type="project" value="UniProtKB-KW"/>
</dbReference>
<keyword evidence="8 9" id="KW-0472">Membrane</keyword>
<evidence type="ECO:0000256" key="10">
    <source>
        <dbReference type="RuleBase" id="RU363054"/>
    </source>
</evidence>
<evidence type="ECO:0000256" key="9">
    <source>
        <dbReference type="RuleBase" id="RU363032"/>
    </source>
</evidence>
<evidence type="ECO:0000256" key="7">
    <source>
        <dbReference type="ARBA" id="ARBA00022989"/>
    </source>
</evidence>
<comment type="caution">
    <text evidence="12">The sequence shown here is derived from an EMBL/GenBank/DDBJ whole genome shotgun (WGS) entry which is preliminary data.</text>
</comment>
<feature type="transmembrane region" description="Helical" evidence="9">
    <location>
        <begin position="65"/>
        <end position="88"/>
    </location>
</feature>
<dbReference type="SUPFAM" id="SSF161098">
    <property type="entry name" value="MetI-like"/>
    <property type="match status" value="1"/>
</dbReference>
<comment type="subcellular location">
    <subcellularLocation>
        <location evidence="1 9">Cell membrane</location>
        <topology evidence="1 9">Multi-pass membrane protein</topology>
    </subcellularLocation>
</comment>
<evidence type="ECO:0000256" key="3">
    <source>
        <dbReference type="ARBA" id="ARBA00022448"/>
    </source>
</evidence>
<feature type="transmembrane region" description="Helical" evidence="9">
    <location>
        <begin position="20"/>
        <end position="44"/>
    </location>
</feature>
<evidence type="ECO:0000256" key="6">
    <source>
        <dbReference type="ARBA" id="ARBA00022692"/>
    </source>
</evidence>
<evidence type="ECO:0000313" key="12">
    <source>
        <dbReference type="EMBL" id="RZD16415.1"/>
    </source>
</evidence>
<dbReference type="PANTHER" id="PTHR30425:SF1">
    <property type="entry name" value="PHOSPHATE TRANSPORT SYSTEM PERMEASE PROTEIN PSTC"/>
    <property type="match status" value="1"/>
</dbReference>
<keyword evidence="4 10" id="KW-1003">Cell membrane</keyword>
<dbReference type="InterPro" id="IPR051124">
    <property type="entry name" value="Phosphate_Transport_Permease"/>
</dbReference>
<keyword evidence="3 9" id="KW-0813">Transport</keyword>
<keyword evidence="6 9" id="KW-0812">Transmembrane</keyword>
<keyword evidence="7 9" id="KW-1133">Transmembrane helix</keyword>
<feature type="transmembrane region" description="Helical" evidence="9">
    <location>
        <begin position="284"/>
        <end position="304"/>
    </location>
</feature>
<evidence type="ECO:0000256" key="4">
    <source>
        <dbReference type="ARBA" id="ARBA00022475"/>
    </source>
</evidence>
<protein>
    <recommendedName>
        <fullName evidence="10">Phosphate transport system permease protein</fullName>
    </recommendedName>
</protein>
<evidence type="ECO:0000256" key="1">
    <source>
        <dbReference type="ARBA" id="ARBA00004651"/>
    </source>
</evidence>
<dbReference type="Gene3D" id="1.10.3720.10">
    <property type="entry name" value="MetI-like"/>
    <property type="match status" value="1"/>
</dbReference>
<reference evidence="12 13" key="1">
    <citation type="journal article" date="2019" name="ISME J.">
        <title>Insights into ecological role of a new deltaproteobacterial order Candidatus Acidulodesulfobacterales by metagenomics and metatranscriptomics.</title>
        <authorList>
            <person name="Tan S."/>
            <person name="Liu J."/>
            <person name="Fang Y."/>
            <person name="Hedlund B.P."/>
            <person name="Lian Z.H."/>
            <person name="Huang L.Y."/>
            <person name="Li J.T."/>
            <person name="Huang L.N."/>
            <person name="Li W.J."/>
            <person name="Jiang H.C."/>
            <person name="Dong H.L."/>
            <person name="Shu W.S."/>
        </authorList>
    </citation>
    <scope>NUCLEOTIDE SEQUENCE [LARGE SCALE GENOMIC DNA]</scope>
    <source>
        <strain evidence="12">AP2</strain>
    </source>
</reference>
<proteinExistence type="inferred from homology"/>
<comment type="similarity">
    <text evidence="2 10">Belongs to the binding-protein-dependent transport system permease family. CysTW subfamily.</text>
</comment>
<dbReference type="EMBL" id="SGBC01000002">
    <property type="protein sequence ID" value="RZD16415.1"/>
    <property type="molecule type" value="Genomic_DNA"/>
</dbReference>
<dbReference type="CDD" id="cd06261">
    <property type="entry name" value="TM_PBP2"/>
    <property type="match status" value="1"/>
</dbReference>
<sequence length="320" mass="34754">MAKLNLKLKLKYKDDLFKFILSIFIFGIILIFITVVAIILYYSYPAVSRFGIAFLWTKEWNPPKEIFGAATFVAGTFMVTIIALMFAIPLSLGIGIFLEEYCPKFLKGFFTIIIEILAGIPSVIFGVWGVLTIVPWLRRNIEPFFEAHFSNVPFLKVTENIGYGILAASIVVAFMVVPIIASITKDALAAVPKITKDGALAMGATRLDVIKDVSLPFSYRGIYGGIILGFGRAVGETIAVVLLIGNQAIIPKSIFGVGYTISALLANTFTFAVISPIYASSEVALALILLLISLIVNIIGRNVLQKVIGGKLSRTQFGGG</sequence>
<keyword evidence="5 10" id="KW-0592">Phosphate transport</keyword>
<evidence type="ECO:0000313" key="13">
    <source>
        <dbReference type="Proteomes" id="UP000316562"/>
    </source>
</evidence>
<organism evidence="12 13">
    <name type="scientific">Acididesulfobacter guangdongensis</name>
    <dbReference type="NCBI Taxonomy" id="2597225"/>
    <lineage>
        <taxon>Bacteria</taxon>
        <taxon>Deltaproteobacteria</taxon>
        <taxon>Candidatus Acidulodesulfobacterales</taxon>
        <taxon>Candidatus Acididesulfobacter</taxon>
    </lineage>
</organism>
<dbReference type="InterPro" id="IPR011864">
    <property type="entry name" value="Phosphate_PstC"/>
</dbReference>
<dbReference type="Pfam" id="PF00528">
    <property type="entry name" value="BPD_transp_1"/>
    <property type="match status" value="1"/>
</dbReference>
<evidence type="ECO:0000256" key="5">
    <source>
        <dbReference type="ARBA" id="ARBA00022592"/>
    </source>
</evidence>
<name>A0A519BGM1_ACIG2</name>
<feature type="transmembrane region" description="Helical" evidence="9">
    <location>
        <begin position="108"/>
        <end position="131"/>
    </location>
</feature>
<feature type="transmembrane region" description="Helical" evidence="9">
    <location>
        <begin position="161"/>
        <end position="183"/>
    </location>
</feature>
<dbReference type="PANTHER" id="PTHR30425">
    <property type="entry name" value="PHOSPHATE TRANSPORT SYSTEM PERMEASE PROTEIN PST"/>
    <property type="match status" value="1"/>
</dbReference>
<dbReference type="GO" id="GO:0005315">
    <property type="term" value="F:phosphate transmembrane transporter activity"/>
    <property type="evidence" value="ECO:0007669"/>
    <property type="project" value="InterPro"/>
</dbReference>